<dbReference type="EMBL" id="VSRR010066222">
    <property type="protein sequence ID" value="MPC84720.1"/>
    <property type="molecule type" value="Genomic_DNA"/>
</dbReference>
<accession>A0A5B7IJM4</accession>
<keyword evidence="3" id="KW-1185">Reference proteome</keyword>
<evidence type="ECO:0000256" key="1">
    <source>
        <dbReference type="SAM" id="MobiDB-lite"/>
    </source>
</evidence>
<dbReference type="Proteomes" id="UP000324222">
    <property type="component" value="Unassembled WGS sequence"/>
</dbReference>
<feature type="region of interest" description="Disordered" evidence="1">
    <location>
        <begin position="38"/>
        <end position="84"/>
    </location>
</feature>
<comment type="caution">
    <text evidence="2">The sequence shown here is derived from an EMBL/GenBank/DDBJ whole genome shotgun (WGS) entry which is preliminary data.</text>
</comment>
<name>A0A5B7IJM4_PORTR</name>
<protein>
    <submittedName>
        <fullName evidence="2">Uncharacterized protein</fullName>
    </submittedName>
</protein>
<reference evidence="2 3" key="1">
    <citation type="submission" date="2019-05" db="EMBL/GenBank/DDBJ databases">
        <title>Another draft genome of Portunus trituberculatus and its Hox gene families provides insights of decapod evolution.</title>
        <authorList>
            <person name="Jeong J.-H."/>
            <person name="Song I."/>
            <person name="Kim S."/>
            <person name="Choi T."/>
            <person name="Kim D."/>
            <person name="Ryu S."/>
            <person name="Kim W."/>
        </authorList>
    </citation>
    <scope>NUCLEOTIDE SEQUENCE [LARGE SCALE GENOMIC DNA]</scope>
    <source>
        <tissue evidence="2">Muscle</tissue>
    </source>
</reference>
<evidence type="ECO:0000313" key="3">
    <source>
        <dbReference type="Proteomes" id="UP000324222"/>
    </source>
</evidence>
<proteinExistence type="predicted"/>
<gene>
    <name evidence="2" type="ORF">E2C01_079467</name>
</gene>
<sequence length="116" mass="12472">MRALVTARLDCVSGDHASVYFETRVFIPSSGPLTYPACSSPPFHPRPRPRPHYIPAADSTRQHQQADGLDREGGVTGGSLGSHSCPRCCQRARPIQVTNVVPPSQYSGSGQVTKVT</sequence>
<organism evidence="2 3">
    <name type="scientific">Portunus trituberculatus</name>
    <name type="common">Swimming crab</name>
    <name type="synonym">Neptunus trituberculatus</name>
    <dbReference type="NCBI Taxonomy" id="210409"/>
    <lineage>
        <taxon>Eukaryota</taxon>
        <taxon>Metazoa</taxon>
        <taxon>Ecdysozoa</taxon>
        <taxon>Arthropoda</taxon>
        <taxon>Crustacea</taxon>
        <taxon>Multicrustacea</taxon>
        <taxon>Malacostraca</taxon>
        <taxon>Eumalacostraca</taxon>
        <taxon>Eucarida</taxon>
        <taxon>Decapoda</taxon>
        <taxon>Pleocyemata</taxon>
        <taxon>Brachyura</taxon>
        <taxon>Eubrachyura</taxon>
        <taxon>Portunoidea</taxon>
        <taxon>Portunidae</taxon>
        <taxon>Portuninae</taxon>
        <taxon>Portunus</taxon>
    </lineage>
</organism>
<dbReference type="AlphaFoldDB" id="A0A5B7IJM4"/>
<evidence type="ECO:0000313" key="2">
    <source>
        <dbReference type="EMBL" id="MPC84720.1"/>
    </source>
</evidence>